<dbReference type="InterPro" id="IPR001460">
    <property type="entry name" value="PCN-bd_Tpept"/>
</dbReference>
<dbReference type="Pfam" id="PF00905">
    <property type="entry name" value="Transpeptidase"/>
    <property type="match status" value="1"/>
</dbReference>
<keyword evidence="2" id="KW-0812">Transmembrane</keyword>
<evidence type="ECO:0000259" key="4">
    <source>
        <dbReference type="Pfam" id="PF21922"/>
    </source>
</evidence>
<dbReference type="InterPro" id="IPR012338">
    <property type="entry name" value="Beta-lactam/transpept-like"/>
</dbReference>
<dbReference type="EMBL" id="DVHU01000104">
    <property type="protein sequence ID" value="HIR94049.1"/>
    <property type="molecule type" value="Genomic_DNA"/>
</dbReference>
<dbReference type="InterPro" id="IPR054120">
    <property type="entry name" value="PBPA_dimer"/>
</dbReference>
<dbReference type="PANTHER" id="PTHR30627">
    <property type="entry name" value="PEPTIDOGLYCAN D,D-TRANSPEPTIDASE"/>
    <property type="match status" value="1"/>
</dbReference>
<dbReference type="Pfam" id="PF21922">
    <property type="entry name" value="PBP_dimer_2"/>
    <property type="match status" value="1"/>
</dbReference>
<feature type="transmembrane region" description="Helical" evidence="2">
    <location>
        <begin position="33"/>
        <end position="56"/>
    </location>
</feature>
<dbReference type="GO" id="GO:0071555">
    <property type="term" value="P:cell wall organization"/>
    <property type="evidence" value="ECO:0007669"/>
    <property type="project" value="TreeGrafter"/>
</dbReference>
<reference evidence="5" key="2">
    <citation type="journal article" date="2021" name="PeerJ">
        <title>Extensive microbial diversity within the chicken gut microbiome revealed by metagenomics and culture.</title>
        <authorList>
            <person name="Gilroy R."/>
            <person name="Ravi A."/>
            <person name="Getino M."/>
            <person name="Pursley I."/>
            <person name="Horton D.L."/>
            <person name="Alikhan N.F."/>
            <person name="Baker D."/>
            <person name="Gharbi K."/>
            <person name="Hall N."/>
            <person name="Watson M."/>
            <person name="Adriaenssens E.M."/>
            <person name="Foster-Nyarko E."/>
            <person name="Jarju S."/>
            <person name="Secka A."/>
            <person name="Antonio M."/>
            <person name="Oren A."/>
            <person name="Chaudhuri R.R."/>
            <person name="La Ragione R."/>
            <person name="Hildebrand F."/>
            <person name="Pallen M.J."/>
        </authorList>
    </citation>
    <scope>NUCLEOTIDE SEQUENCE</scope>
    <source>
        <strain evidence="5">ChiSxjej1B13-7041</strain>
    </source>
</reference>
<feature type="region of interest" description="Disordered" evidence="1">
    <location>
        <begin position="1"/>
        <end position="25"/>
    </location>
</feature>
<evidence type="ECO:0000313" key="5">
    <source>
        <dbReference type="EMBL" id="HIR94049.1"/>
    </source>
</evidence>
<dbReference type="GO" id="GO:0071972">
    <property type="term" value="F:peptidoglycan L,D-transpeptidase activity"/>
    <property type="evidence" value="ECO:0007669"/>
    <property type="project" value="TreeGrafter"/>
</dbReference>
<dbReference type="PANTHER" id="PTHR30627:SF24">
    <property type="entry name" value="PENICILLIN-BINDING PROTEIN 4B"/>
    <property type="match status" value="1"/>
</dbReference>
<feature type="compositionally biased region" description="Basic residues" evidence="1">
    <location>
        <begin position="14"/>
        <end position="25"/>
    </location>
</feature>
<comment type="caution">
    <text evidence="5">The sequence shown here is derived from an EMBL/GenBank/DDBJ whole genome shotgun (WGS) entry which is preliminary data.</text>
</comment>
<evidence type="ECO:0000256" key="2">
    <source>
        <dbReference type="SAM" id="Phobius"/>
    </source>
</evidence>
<name>A0A9D1EM11_9FIRM</name>
<protein>
    <submittedName>
        <fullName evidence="5">Penicillin-binding protein 2</fullName>
    </submittedName>
</protein>
<proteinExistence type="predicted"/>
<dbReference type="SUPFAM" id="SSF56601">
    <property type="entry name" value="beta-lactamase/transpeptidase-like"/>
    <property type="match status" value="1"/>
</dbReference>
<reference evidence="5" key="1">
    <citation type="submission" date="2020-10" db="EMBL/GenBank/DDBJ databases">
        <authorList>
            <person name="Gilroy R."/>
        </authorList>
    </citation>
    <scope>NUCLEOTIDE SEQUENCE</scope>
    <source>
        <strain evidence="5">ChiSxjej1B13-7041</strain>
    </source>
</reference>
<feature type="compositionally biased region" description="Low complexity" evidence="1">
    <location>
        <begin position="1"/>
        <end position="13"/>
    </location>
</feature>
<evidence type="ECO:0000313" key="6">
    <source>
        <dbReference type="Proteomes" id="UP000886841"/>
    </source>
</evidence>
<keyword evidence="2" id="KW-1133">Transmembrane helix</keyword>
<dbReference type="Gene3D" id="3.90.1310.10">
    <property type="entry name" value="Penicillin-binding protein 2a (Domain 2)"/>
    <property type="match status" value="1"/>
</dbReference>
<gene>
    <name evidence="5" type="ORF">IAB98_11590</name>
</gene>
<organism evidence="5 6">
    <name type="scientific">Candidatus Egerieimonas intestinavium</name>
    <dbReference type="NCBI Taxonomy" id="2840777"/>
    <lineage>
        <taxon>Bacteria</taxon>
        <taxon>Bacillati</taxon>
        <taxon>Bacillota</taxon>
        <taxon>Clostridia</taxon>
        <taxon>Lachnospirales</taxon>
        <taxon>Lachnospiraceae</taxon>
        <taxon>Lachnospiraceae incertae sedis</taxon>
        <taxon>Candidatus Egerieimonas</taxon>
    </lineage>
</organism>
<feature type="domain" description="Penicillin binding protein A dimerisation" evidence="4">
    <location>
        <begin position="80"/>
        <end position="159"/>
    </location>
</feature>
<dbReference type="GO" id="GO:0008658">
    <property type="term" value="F:penicillin binding"/>
    <property type="evidence" value="ECO:0007669"/>
    <property type="project" value="InterPro"/>
</dbReference>
<evidence type="ECO:0000256" key="1">
    <source>
        <dbReference type="SAM" id="MobiDB-lite"/>
    </source>
</evidence>
<sequence length="493" mass="53389">MEYRAPRQSPSGKKPSKKESRKKQKRASTGKEYVIIAYLCVGMFLSLICYMVYFHVKLKDDVISSPYNRRQDTYAEHVVRGEIRASGGEVLAKTETDGEGNEQRVYPYGRVFAHAVGYDSNGRGGIELSKNSQLLTSHAFLLEQVQNGLTDQKNQGDNVITTLDANLQQVAYDALGNNQGAVVVLEADTGKVLALVSKPDFDPNTLAADWDAMVADENNSSLVNRATQGLYPPGSTFKIITGLAYLRDKGTLEGFSYNCAGEITQDGYTLHCYDGEVHGQEDFTKAFAKSCNTAFAEIGMQTSLSVFQKTAKDLLFNTDLSLGDMLSNSSSFTLDKDAGRPLTMQTSIGQGNTLVTPMHMAMITSAIANGGTAMKPYLVDEIQSYEGNRVKKYTPKTYATLMTEQEAQTLSALMQEVTASGTARSLSGTGYTVAGKTGSAEHAGSDIPHSWFVGFSNVEDPDIVVSIISEGSGTGSQVAVPIAKKIFDAYYNS</sequence>
<dbReference type="AlphaFoldDB" id="A0A9D1EM11"/>
<accession>A0A9D1EM11</accession>
<evidence type="ECO:0000259" key="3">
    <source>
        <dbReference type="Pfam" id="PF00905"/>
    </source>
</evidence>
<dbReference type="Proteomes" id="UP000886841">
    <property type="component" value="Unassembled WGS sequence"/>
</dbReference>
<dbReference type="GO" id="GO:0005886">
    <property type="term" value="C:plasma membrane"/>
    <property type="evidence" value="ECO:0007669"/>
    <property type="project" value="TreeGrafter"/>
</dbReference>
<feature type="domain" description="Penicillin-binding protein transpeptidase" evidence="3">
    <location>
        <begin position="180"/>
        <end position="487"/>
    </location>
</feature>
<keyword evidence="2" id="KW-0472">Membrane</keyword>
<dbReference type="Gene3D" id="3.40.710.10">
    <property type="entry name" value="DD-peptidase/beta-lactamase superfamily"/>
    <property type="match status" value="1"/>
</dbReference>
<dbReference type="InterPro" id="IPR050515">
    <property type="entry name" value="Beta-lactam/transpept"/>
</dbReference>